<dbReference type="RefSeq" id="WP_073174011.1">
    <property type="nucleotide sequence ID" value="NZ_FQVE01000003.1"/>
</dbReference>
<name>A0A1M5DJC9_9FLAO</name>
<protein>
    <submittedName>
        <fullName evidence="1">Uncharacterized protein</fullName>
    </submittedName>
</protein>
<sequence>MTHESLEKNIEISAVRLIKLAEERSWNKISHHMTFIISDCNEFKGENFGEIRKSRWKINRYKIPQPLDQVIGVLKNEYEDLYDVNLYIFKALRKETVIEIQYYRKSNLNPDYFEKIKDNQPMFHSKITLPGYALDGAKFDINRESDGGPRHYWNLFLYEFKYRRMMKKLEK</sequence>
<dbReference type="AlphaFoldDB" id="A0A1M5DJC9"/>
<accession>A0A1M5DJC9</accession>
<evidence type="ECO:0000313" key="2">
    <source>
        <dbReference type="Proteomes" id="UP000184108"/>
    </source>
</evidence>
<dbReference type="Proteomes" id="UP000184108">
    <property type="component" value="Unassembled WGS sequence"/>
</dbReference>
<reference evidence="2" key="1">
    <citation type="submission" date="2016-11" db="EMBL/GenBank/DDBJ databases">
        <authorList>
            <person name="Varghese N."/>
            <person name="Submissions S."/>
        </authorList>
    </citation>
    <scope>NUCLEOTIDE SEQUENCE [LARGE SCALE GENOMIC DNA]</scope>
    <source>
        <strain evidence="2">YR203</strain>
    </source>
</reference>
<evidence type="ECO:0000313" key="1">
    <source>
        <dbReference type="EMBL" id="SHF67119.1"/>
    </source>
</evidence>
<gene>
    <name evidence="1" type="ORF">SAMN02787073_2624</name>
</gene>
<proteinExistence type="predicted"/>
<organism evidence="1 2">
    <name type="scientific">Chryseobacterium vrystaatense</name>
    <dbReference type="NCBI Taxonomy" id="307480"/>
    <lineage>
        <taxon>Bacteria</taxon>
        <taxon>Pseudomonadati</taxon>
        <taxon>Bacteroidota</taxon>
        <taxon>Flavobacteriia</taxon>
        <taxon>Flavobacteriales</taxon>
        <taxon>Weeksellaceae</taxon>
        <taxon>Chryseobacterium group</taxon>
        <taxon>Chryseobacterium</taxon>
    </lineage>
</organism>
<dbReference type="EMBL" id="FQVE01000003">
    <property type="protein sequence ID" value="SHF67119.1"/>
    <property type="molecule type" value="Genomic_DNA"/>
</dbReference>